<dbReference type="InterPro" id="IPR005097">
    <property type="entry name" value="Sacchrp_dh_NADP-bd"/>
</dbReference>
<evidence type="ECO:0000313" key="4">
    <source>
        <dbReference type="EMBL" id="MDT7841408.1"/>
    </source>
</evidence>
<comment type="caution">
    <text evidence="4">The sequence shown here is derived from an EMBL/GenBank/DDBJ whole genome shotgun (WGS) entry which is preliminary data.</text>
</comment>
<dbReference type="SUPFAM" id="SSF55347">
    <property type="entry name" value="Glyceraldehyde-3-phosphate dehydrogenase-like, C-terminal domain"/>
    <property type="match status" value="1"/>
</dbReference>
<dbReference type="SUPFAM" id="SSF51735">
    <property type="entry name" value="NAD(P)-binding Rossmann-fold domains"/>
    <property type="match status" value="1"/>
</dbReference>
<dbReference type="Pfam" id="PF16653">
    <property type="entry name" value="Sacchrp_dh_C"/>
    <property type="match status" value="1"/>
</dbReference>
<dbReference type="Pfam" id="PF03435">
    <property type="entry name" value="Sacchrp_dh_NADP"/>
    <property type="match status" value="1"/>
</dbReference>
<dbReference type="Gene3D" id="3.30.360.10">
    <property type="entry name" value="Dihydrodipicolinate Reductase, domain 2"/>
    <property type="match status" value="1"/>
</dbReference>
<dbReference type="InterPro" id="IPR051168">
    <property type="entry name" value="AASS"/>
</dbReference>
<name>A0ABU3LQF7_9ACTN</name>
<proteinExistence type="predicted"/>
<feature type="domain" description="Saccharopine dehydrogenase-like C-terminal" evidence="3">
    <location>
        <begin position="129"/>
        <end position="375"/>
    </location>
</feature>
<gene>
    <name evidence="4" type="ORF">RQC66_11745</name>
</gene>
<dbReference type="EMBL" id="JAVTLL010000007">
    <property type="protein sequence ID" value="MDT7841408.1"/>
    <property type="molecule type" value="Genomic_DNA"/>
</dbReference>
<evidence type="ECO:0000259" key="2">
    <source>
        <dbReference type="Pfam" id="PF03435"/>
    </source>
</evidence>
<evidence type="ECO:0000313" key="5">
    <source>
        <dbReference type="Proteomes" id="UP001257948"/>
    </source>
</evidence>
<keyword evidence="1" id="KW-0560">Oxidoreductase</keyword>
<accession>A0ABU3LQF7</accession>
<dbReference type="PANTHER" id="PTHR11133:SF22">
    <property type="entry name" value="ALPHA-AMINOADIPIC SEMIALDEHYDE SYNTHASE, MITOCHONDRIAL"/>
    <property type="match status" value="1"/>
</dbReference>
<feature type="domain" description="Saccharopine dehydrogenase NADP binding" evidence="2">
    <location>
        <begin position="11"/>
        <end position="125"/>
    </location>
</feature>
<reference evidence="5" key="1">
    <citation type="submission" date="2023-07" db="EMBL/GenBank/DDBJ databases">
        <title>Draft genome sequence of the endophytic actinobacterium Streptomyces justiciae WPN32, a potential antibiotic producer.</title>
        <authorList>
            <person name="Yasawong M."/>
            <person name="Pana W."/>
            <person name="Ganta P."/>
            <person name="Santapan N."/>
            <person name="Songngamsuk T."/>
            <person name="Phatcharaharikarn M."/>
            <person name="Kerdtoob S."/>
            <person name="Nantapong N."/>
        </authorList>
    </citation>
    <scope>NUCLEOTIDE SEQUENCE [LARGE SCALE GENOMIC DNA]</scope>
    <source>
        <strain evidence="5">WPN32</strain>
    </source>
</reference>
<dbReference type="Gene3D" id="3.40.50.720">
    <property type="entry name" value="NAD(P)-binding Rossmann-like Domain"/>
    <property type="match status" value="1"/>
</dbReference>
<keyword evidence="5" id="KW-1185">Reference proteome</keyword>
<evidence type="ECO:0000256" key="1">
    <source>
        <dbReference type="ARBA" id="ARBA00023002"/>
    </source>
</evidence>
<evidence type="ECO:0000259" key="3">
    <source>
        <dbReference type="Pfam" id="PF16653"/>
    </source>
</evidence>
<organism evidence="4 5">
    <name type="scientific">Streptomyces justiciae</name>
    <dbReference type="NCBI Taxonomy" id="2780140"/>
    <lineage>
        <taxon>Bacteria</taxon>
        <taxon>Bacillati</taxon>
        <taxon>Actinomycetota</taxon>
        <taxon>Actinomycetes</taxon>
        <taxon>Kitasatosporales</taxon>
        <taxon>Streptomycetaceae</taxon>
        <taxon>Streptomyces</taxon>
    </lineage>
</organism>
<dbReference type="InterPro" id="IPR032095">
    <property type="entry name" value="Sacchrp_dh-like_C"/>
</dbReference>
<dbReference type="RefSeq" id="WP_314200392.1">
    <property type="nucleotide sequence ID" value="NZ_JAVTLL010000007.1"/>
</dbReference>
<dbReference type="InterPro" id="IPR036291">
    <property type="entry name" value="NAD(P)-bd_dom_sf"/>
</dbReference>
<sequence>MTDLVPASGTVHWIGTGLSTGSGLAKLCESAQRVRVWHRTEERAAEALDRLGLTGHAEPRAYTLDKLTAALAPGDVVVSMLPAPEHAEILAVCVASRAHFACSSYVSDAVLEQVPAAAAAGIVVLTEAGLDPGIDHLFAHSLVARARDAIGDGTAASYRLTSYCGGIPAVPNDFRYRFSWAPLGVLNALRSPARYLADGAETTAARPWEATRRHVVDGETFEVYPNRDSVPFVEQYGMPAAWKPQTFVRGTLRLEGWLEAWGDVFEELKASDDARIAALAQELAATYPTTDADRDRVVLVVSLDVAGPAGQAWSGSYLLDLTGDEEESAMARCVSRTLALGVRHVLDGSLPPGLHRAAETAARSEEWLRELALEGVDFTLRVDS</sequence>
<protein>
    <submittedName>
        <fullName evidence="4">Saccharopine dehydrogenase family protein</fullName>
    </submittedName>
</protein>
<dbReference type="PANTHER" id="PTHR11133">
    <property type="entry name" value="SACCHAROPINE DEHYDROGENASE"/>
    <property type="match status" value="1"/>
</dbReference>
<dbReference type="Proteomes" id="UP001257948">
    <property type="component" value="Unassembled WGS sequence"/>
</dbReference>